<protein>
    <recommendedName>
        <fullName evidence="4">PASTA domain-containing protein</fullName>
    </recommendedName>
</protein>
<sequence>MNIADLARVRNEDLTRDPAGQATGSGARALMDSIMSEERAPAGLPRRRLPIRRGLTLGTAAVGLAAALVIGVGLPWGGPATEYANAAVSLKRTDTYLTISVTDPDADAAAFAEAFEAVGLDATVEKIPVPPQMVGKMFGPDLTGDLPPGTGVTYEPEGTCGSAWCGKVTFPADYTGKVSLSIGRPAAPGEPYASLSTVNETVDTATVDGHPVRGRTVAEVRAELARRGLRIRYLLMENNADGSGVSTPVGPDRIKDDYVVAIAMPYSSDTVELHVGPDSNPLIRKLRHGD</sequence>
<proteinExistence type="predicted"/>
<evidence type="ECO:0000313" key="3">
    <source>
        <dbReference type="Proteomes" id="UP000611554"/>
    </source>
</evidence>
<keyword evidence="3" id="KW-1185">Reference proteome</keyword>
<comment type="caution">
    <text evidence="2">The sequence shown here is derived from an EMBL/GenBank/DDBJ whole genome shotgun (WGS) entry which is preliminary data.</text>
</comment>
<reference evidence="3" key="1">
    <citation type="journal article" date="2019" name="Int. J. Syst. Evol. Microbiol.">
        <title>The Global Catalogue of Microorganisms (GCM) 10K type strain sequencing project: providing services to taxonomists for standard genome sequencing and annotation.</title>
        <authorList>
            <consortium name="The Broad Institute Genomics Platform"/>
            <consortium name="The Broad Institute Genome Sequencing Center for Infectious Disease"/>
            <person name="Wu L."/>
            <person name="Ma J."/>
        </authorList>
    </citation>
    <scope>NUCLEOTIDE SEQUENCE [LARGE SCALE GENOMIC DNA]</scope>
    <source>
        <strain evidence="3">JCM 3115</strain>
    </source>
</reference>
<keyword evidence="1" id="KW-0812">Transmembrane</keyword>
<feature type="transmembrane region" description="Helical" evidence="1">
    <location>
        <begin position="55"/>
        <end position="76"/>
    </location>
</feature>
<keyword evidence="1" id="KW-0472">Membrane</keyword>
<evidence type="ECO:0000256" key="1">
    <source>
        <dbReference type="SAM" id="Phobius"/>
    </source>
</evidence>
<gene>
    <name evidence="2" type="ORF">GCM10010140_24420</name>
</gene>
<name>A0ABQ2QRT3_9ACTN</name>
<dbReference type="Proteomes" id="UP000611554">
    <property type="component" value="Unassembled WGS sequence"/>
</dbReference>
<evidence type="ECO:0008006" key="4">
    <source>
        <dbReference type="Google" id="ProtNLM"/>
    </source>
</evidence>
<accession>A0ABQ2QRT3</accession>
<keyword evidence="1" id="KW-1133">Transmembrane helix</keyword>
<organism evidence="2 3">
    <name type="scientific">Streptosporangium pseudovulgare</name>
    <dbReference type="NCBI Taxonomy" id="35765"/>
    <lineage>
        <taxon>Bacteria</taxon>
        <taxon>Bacillati</taxon>
        <taxon>Actinomycetota</taxon>
        <taxon>Actinomycetes</taxon>
        <taxon>Streptosporangiales</taxon>
        <taxon>Streptosporangiaceae</taxon>
        <taxon>Streptosporangium</taxon>
    </lineage>
</organism>
<dbReference type="RefSeq" id="WP_189246598.1">
    <property type="nucleotide sequence ID" value="NZ_BMQJ01000005.1"/>
</dbReference>
<evidence type="ECO:0000313" key="2">
    <source>
        <dbReference type="EMBL" id="GGP93796.1"/>
    </source>
</evidence>
<dbReference type="EMBL" id="BMQJ01000005">
    <property type="protein sequence ID" value="GGP93796.1"/>
    <property type="molecule type" value="Genomic_DNA"/>
</dbReference>